<dbReference type="PATRIC" id="fig|1423734.3.peg.1176"/>
<feature type="region of interest" description="Disordered" evidence="1">
    <location>
        <begin position="47"/>
        <end position="84"/>
    </location>
</feature>
<feature type="compositionally biased region" description="Pro residues" evidence="1">
    <location>
        <begin position="52"/>
        <end position="62"/>
    </location>
</feature>
<keyword evidence="2" id="KW-1133">Transmembrane helix</keyword>
<sequence length="84" mass="9638">MALIIPLIILIVVAIVFGFMALLFTILRFVLPLIIIVAVIWAILNHTNRRPPSGPRRPNPTRPRPRKDITDSTTHKDNDNWNDF</sequence>
<keyword evidence="4" id="KW-1185">Reference proteome</keyword>
<reference evidence="3 4" key="1">
    <citation type="journal article" date="2015" name="Genome Announc.">
        <title>Expanding the biotechnology potential of lactobacilli through comparative genomics of 213 strains and associated genera.</title>
        <authorList>
            <person name="Sun Z."/>
            <person name="Harris H.M."/>
            <person name="McCann A."/>
            <person name="Guo C."/>
            <person name="Argimon S."/>
            <person name="Zhang W."/>
            <person name="Yang X."/>
            <person name="Jeffery I.B."/>
            <person name="Cooney J.C."/>
            <person name="Kagawa T.F."/>
            <person name="Liu W."/>
            <person name="Song Y."/>
            <person name="Salvetti E."/>
            <person name="Wrobel A."/>
            <person name="Rasinkangas P."/>
            <person name="Parkhill J."/>
            <person name="Rea M.C."/>
            <person name="O'Sullivan O."/>
            <person name="Ritari J."/>
            <person name="Douillard F.P."/>
            <person name="Paul Ross R."/>
            <person name="Yang R."/>
            <person name="Briner A.E."/>
            <person name="Felis G.E."/>
            <person name="de Vos W.M."/>
            <person name="Barrangou R."/>
            <person name="Klaenhammer T.R."/>
            <person name="Caufield P.W."/>
            <person name="Cui Y."/>
            <person name="Zhang H."/>
            <person name="O'Toole P.W."/>
        </authorList>
    </citation>
    <scope>NUCLEOTIDE SEQUENCE [LARGE SCALE GENOMIC DNA]</scope>
    <source>
        <strain evidence="3 4">DSM 18527</strain>
    </source>
</reference>
<feature type="transmembrane region" description="Helical" evidence="2">
    <location>
        <begin position="7"/>
        <end position="24"/>
    </location>
</feature>
<evidence type="ECO:0000256" key="1">
    <source>
        <dbReference type="SAM" id="MobiDB-lite"/>
    </source>
</evidence>
<accession>A0A0R1XLN9</accession>
<name>A0A0R1XLN9_9LACO</name>
<dbReference type="AlphaFoldDB" id="A0A0R1XLN9"/>
<keyword evidence="2" id="KW-0472">Membrane</keyword>
<organism evidence="3 4">
    <name type="scientific">Agrilactobacillus composti DSM 18527 = JCM 14202</name>
    <dbReference type="NCBI Taxonomy" id="1423734"/>
    <lineage>
        <taxon>Bacteria</taxon>
        <taxon>Bacillati</taxon>
        <taxon>Bacillota</taxon>
        <taxon>Bacilli</taxon>
        <taxon>Lactobacillales</taxon>
        <taxon>Lactobacillaceae</taxon>
        <taxon>Agrilactobacillus</taxon>
    </lineage>
</organism>
<protein>
    <submittedName>
        <fullName evidence="3">Uncharacterized protein</fullName>
    </submittedName>
</protein>
<feature type="compositionally biased region" description="Basic and acidic residues" evidence="1">
    <location>
        <begin position="66"/>
        <end position="84"/>
    </location>
</feature>
<dbReference type="Proteomes" id="UP000051236">
    <property type="component" value="Unassembled WGS sequence"/>
</dbReference>
<evidence type="ECO:0000313" key="3">
    <source>
        <dbReference type="EMBL" id="KRM31160.1"/>
    </source>
</evidence>
<keyword evidence="2" id="KW-0812">Transmembrane</keyword>
<comment type="caution">
    <text evidence="3">The sequence shown here is derived from an EMBL/GenBank/DDBJ whole genome shotgun (WGS) entry which is preliminary data.</text>
</comment>
<dbReference type="EMBL" id="AZGA01000084">
    <property type="protein sequence ID" value="KRM31160.1"/>
    <property type="molecule type" value="Genomic_DNA"/>
</dbReference>
<gene>
    <name evidence="3" type="ORF">FC83_GL001164</name>
</gene>
<proteinExistence type="predicted"/>
<evidence type="ECO:0000313" key="4">
    <source>
        <dbReference type="Proteomes" id="UP000051236"/>
    </source>
</evidence>
<dbReference type="STRING" id="1423734.FC83_GL001164"/>
<feature type="transmembrane region" description="Helical" evidence="2">
    <location>
        <begin position="30"/>
        <end position="47"/>
    </location>
</feature>
<evidence type="ECO:0000256" key="2">
    <source>
        <dbReference type="SAM" id="Phobius"/>
    </source>
</evidence>